<dbReference type="InterPro" id="IPR050860">
    <property type="entry name" value="FeoB_GTPase"/>
</dbReference>
<feature type="domain" description="Nucleoside transporter/FeoB GTPase Gate" evidence="2">
    <location>
        <begin position="157"/>
        <end position="249"/>
    </location>
</feature>
<dbReference type="GO" id="GO:0015093">
    <property type="term" value="F:ferrous iron transmembrane transporter activity"/>
    <property type="evidence" value="ECO:0007669"/>
    <property type="project" value="TreeGrafter"/>
</dbReference>
<feature type="transmembrane region" description="Helical" evidence="1">
    <location>
        <begin position="389"/>
        <end position="410"/>
    </location>
</feature>
<feature type="transmembrane region" description="Helical" evidence="1">
    <location>
        <begin position="151"/>
        <end position="173"/>
    </location>
</feature>
<dbReference type="RefSeq" id="WP_126477146.1">
    <property type="nucleotide sequence ID" value="NZ_RXWV01000030.1"/>
</dbReference>
<feature type="transmembrane region" description="Helical" evidence="1">
    <location>
        <begin position="259"/>
        <end position="277"/>
    </location>
</feature>
<dbReference type="PANTHER" id="PTHR43185">
    <property type="entry name" value="FERROUS IRON TRANSPORT PROTEIN B"/>
    <property type="match status" value="1"/>
</dbReference>
<keyword evidence="1" id="KW-0812">Transmembrane</keyword>
<keyword evidence="1" id="KW-0472">Membrane</keyword>
<dbReference type="Pfam" id="PF07670">
    <property type="entry name" value="Gate"/>
    <property type="match status" value="2"/>
</dbReference>
<feature type="domain" description="Nucleoside transporter/FeoB GTPase Gate" evidence="2">
    <location>
        <begin position="314"/>
        <end position="415"/>
    </location>
</feature>
<gene>
    <name evidence="3" type="ORF">CD117_06185</name>
</gene>
<dbReference type="PANTHER" id="PTHR43185:SF1">
    <property type="entry name" value="FE(2+) TRANSPORTER FEOB"/>
    <property type="match status" value="1"/>
</dbReference>
<accession>A0AAJ4SIE7</accession>
<evidence type="ECO:0000313" key="4">
    <source>
        <dbReference type="Proteomes" id="UP000274792"/>
    </source>
</evidence>
<evidence type="ECO:0000313" key="3">
    <source>
        <dbReference type="EMBL" id="RTX73237.1"/>
    </source>
</evidence>
<protein>
    <submittedName>
        <fullName evidence="3">Ferrous iron transporter B</fullName>
    </submittedName>
</protein>
<dbReference type="AlphaFoldDB" id="A0AAJ4SIE7"/>
<dbReference type="Proteomes" id="UP000274792">
    <property type="component" value="Unassembled WGS sequence"/>
</dbReference>
<sequence>MLKVEYNIKNGTCSPIPDGEHYIVIKQLKKLSTEQKLQFKRYIIQKQLKLTLDENFKQKIDDPDESKYIISELDILRQEQAKHIPKVKDMFLAFALIIVMFMLPIYISYYLSQYIQNHWAEQFLDYVIHTVQFDEKALNDLLFGDYGLLSLGIYSIIWALPVVVFISISTNIISESHLKSYIVWSIDPVMTKVGLTGYDIVPVIEGFGCNSAAVLRANHDCSACTKNNCISMVSFGSSCSYQIGATLSLFSVINAPWLFIPYLIIVFIGGLIHIKLWSPKSMIPTHYFVLDKVRKPSIKAVWKQSKQTILSFLAQALPIFMMICVCASILSMTPILLWTANIFNPILQLMNAPQEMSTGILFSMIRKDGMLLFNMNQGSLLQAMPLKSVFVLVLFSSTFSACSVTITMIIKNLGWKQGLGIVVKQMITATICLCITVLIMNFLEGFN</sequence>
<dbReference type="EMBL" id="RXWV01000030">
    <property type="protein sequence ID" value="RTX73237.1"/>
    <property type="molecule type" value="Genomic_DNA"/>
</dbReference>
<evidence type="ECO:0000256" key="1">
    <source>
        <dbReference type="SAM" id="Phobius"/>
    </source>
</evidence>
<feature type="transmembrane region" description="Helical" evidence="1">
    <location>
        <begin position="422"/>
        <end position="443"/>
    </location>
</feature>
<reference evidence="3 4" key="1">
    <citation type="submission" date="2018-10" db="EMBL/GenBank/DDBJ databases">
        <title>A collection Staphylococci species genome sequencing.</title>
        <authorList>
            <person name="Cole K."/>
        </authorList>
    </citation>
    <scope>NUCLEOTIDE SEQUENCE [LARGE SCALE GENOMIC DNA]</scope>
    <source>
        <strain evidence="4">NCTC 12218</strain>
    </source>
</reference>
<evidence type="ECO:0000259" key="2">
    <source>
        <dbReference type="Pfam" id="PF07670"/>
    </source>
</evidence>
<feature type="transmembrane region" description="Helical" evidence="1">
    <location>
        <begin position="90"/>
        <end position="111"/>
    </location>
</feature>
<organism evidence="3 4">
    <name type="scientific">Mammaliicoccus sciuri</name>
    <name type="common">Staphylococcus sciuri</name>
    <dbReference type="NCBI Taxonomy" id="1296"/>
    <lineage>
        <taxon>Bacteria</taxon>
        <taxon>Bacillati</taxon>
        <taxon>Bacillota</taxon>
        <taxon>Bacilli</taxon>
        <taxon>Bacillales</taxon>
        <taxon>Staphylococcaceae</taxon>
        <taxon>Mammaliicoccus</taxon>
    </lineage>
</organism>
<name>A0AAJ4SIE7_MAMSC</name>
<proteinExistence type="predicted"/>
<keyword evidence="1" id="KW-1133">Transmembrane helix</keyword>
<comment type="caution">
    <text evidence="3">The sequence shown here is derived from an EMBL/GenBank/DDBJ whole genome shotgun (WGS) entry which is preliminary data.</text>
</comment>
<feature type="transmembrane region" description="Helical" evidence="1">
    <location>
        <begin position="312"/>
        <end position="340"/>
    </location>
</feature>
<dbReference type="GO" id="GO:0005886">
    <property type="term" value="C:plasma membrane"/>
    <property type="evidence" value="ECO:0007669"/>
    <property type="project" value="TreeGrafter"/>
</dbReference>
<dbReference type="InterPro" id="IPR011642">
    <property type="entry name" value="Gate_dom"/>
</dbReference>